<gene>
    <name evidence="1" type="ORF">C5B42_03050</name>
</gene>
<comment type="caution">
    <text evidence="1">The sequence shown here is derived from an EMBL/GenBank/DDBJ whole genome shotgun (WGS) entry which is preliminary data.</text>
</comment>
<dbReference type="Proteomes" id="UP000246104">
    <property type="component" value="Unassembled WGS sequence"/>
</dbReference>
<protein>
    <submittedName>
        <fullName evidence="1">Uncharacterized protein</fullName>
    </submittedName>
</protein>
<evidence type="ECO:0000313" key="2">
    <source>
        <dbReference type="Proteomes" id="UP000246104"/>
    </source>
</evidence>
<dbReference type="AlphaFoldDB" id="A0A317JP61"/>
<reference evidence="1 2" key="1">
    <citation type="submission" date="2018-02" db="EMBL/GenBank/DDBJ databases">
        <title>Genomic Reconstructions from Amazon Rainforest and Pasture Soil Reveal Novel Insights into the Physiology of Candidate Phyla in Tropical Sites.</title>
        <authorList>
            <person name="Kroeger M.E."/>
            <person name="Delmont T."/>
            <person name="Eren A.M."/>
            <person name="Guo J."/>
            <person name="Meyer K.M."/>
            <person name="Khan K."/>
            <person name="Rodrigues J.L.M."/>
            <person name="Bohannan B.J.M."/>
            <person name="Tringe S."/>
            <person name="Borges C.D."/>
            <person name="Tiedje J."/>
            <person name="Tsai S.M."/>
            <person name="Nusslein K."/>
        </authorList>
    </citation>
    <scope>NUCLEOTIDE SEQUENCE [LARGE SCALE GENOMIC DNA]</scope>
    <source>
        <strain evidence="1">Amazon FNV 2010 28 9</strain>
    </source>
</reference>
<sequence>MTKKTIFLTIENFVKVDLKDKTNMSVGTVETTDLIRQGKLILLAAKFKLQCEVLDNVITATGDPGRVQAWLNKAAKG</sequence>
<proteinExistence type="predicted"/>
<accession>A0A317JP61</accession>
<organism evidence="1 2">
    <name type="scientific">Candidatus Cerribacteria bacterium 'Amazon FNV 2010 28 9'</name>
    <dbReference type="NCBI Taxonomy" id="2081795"/>
    <lineage>
        <taxon>Bacteria</taxon>
        <taxon>Candidatus Cerribacteria</taxon>
    </lineage>
</organism>
<dbReference type="EMBL" id="PSRQ01000034">
    <property type="protein sequence ID" value="PWU23417.1"/>
    <property type="molecule type" value="Genomic_DNA"/>
</dbReference>
<name>A0A317JP61_9BACT</name>
<evidence type="ECO:0000313" key="1">
    <source>
        <dbReference type="EMBL" id="PWU23417.1"/>
    </source>
</evidence>